<name>A0A934IUW9_9HYPH</name>
<proteinExistence type="predicted"/>
<dbReference type="Proteomes" id="UP000602124">
    <property type="component" value="Unassembled WGS sequence"/>
</dbReference>
<dbReference type="AlphaFoldDB" id="A0A934IUW9"/>
<evidence type="ECO:0000256" key="1">
    <source>
        <dbReference type="SAM" id="MobiDB-lite"/>
    </source>
</evidence>
<comment type="caution">
    <text evidence="2">The sequence shown here is derived from an EMBL/GenBank/DDBJ whole genome shotgun (WGS) entry which is preliminary data.</text>
</comment>
<feature type="compositionally biased region" description="Basic and acidic residues" evidence="1">
    <location>
        <begin position="14"/>
        <end position="25"/>
    </location>
</feature>
<dbReference type="RefSeq" id="WP_198874652.1">
    <property type="nucleotide sequence ID" value="NZ_JAEKMH010000001.1"/>
</dbReference>
<keyword evidence="3" id="KW-1185">Reference proteome</keyword>
<feature type="region of interest" description="Disordered" evidence="1">
    <location>
        <begin position="1"/>
        <end position="47"/>
    </location>
</feature>
<reference evidence="2" key="1">
    <citation type="submission" date="2020-12" db="EMBL/GenBank/DDBJ databases">
        <title>Devosia sp. MSA67 isolated from Mo River.</title>
        <authorList>
            <person name="Ma F."/>
            <person name="Zi Z."/>
        </authorList>
    </citation>
    <scope>NUCLEOTIDE SEQUENCE</scope>
    <source>
        <strain evidence="2">MSA67</strain>
    </source>
</reference>
<dbReference type="EMBL" id="JAEKMH010000001">
    <property type="protein sequence ID" value="MBJ3783415.1"/>
    <property type="molecule type" value="Genomic_DNA"/>
</dbReference>
<evidence type="ECO:0000313" key="2">
    <source>
        <dbReference type="EMBL" id="MBJ3783415.1"/>
    </source>
</evidence>
<evidence type="ECO:0000313" key="3">
    <source>
        <dbReference type="Proteomes" id="UP000602124"/>
    </source>
</evidence>
<accession>A0A934IUW9</accession>
<protein>
    <submittedName>
        <fullName evidence="2">Uncharacterized protein</fullName>
    </submittedName>
</protein>
<sequence length="47" mass="5032">MARYEVDPATGEKTLVDRTKTREEAAAAAEAANAGRKPASKPKDDDK</sequence>
<gene>
    <name evidence="2" type="ORF">JEQ47_01665</name>
</gene>
<organism evidence="2 3">
    <name type="scientific">Devosia sediminis</name>
    <dbReference type="NCBI Taxonomy" id="2798801"/>
    <lineage>
        <taxon>Bacteria</taxon>
        <taxon>Pseudomonadati</taxon>
        <taxon>Pseudomonadota</taxon>
        <taxon>Alphaproteobacteria</taxon>
        <taxon>Hyphomicrobiales</taxon>
        <taxon>Devosiaceae</taxon>
        <taxon>Devosia</taxon>
    </lineage>
</organism>